<keyword evidence="4" id="KW-1185">Reference proteome</keyword>
<dbReference type="Pfam" id="PF13439">
    <property type="entry name" value="Glyco_transf_4"/>
    <property type="match status" value="1"/>
</dbReference>
<evidence type="ECO:0000313" key="3">
    <source>
        <dbReference type="EMBL" id="GAJ29004.1"/>
    </source>
</evidence>
<dbReference type="InterPro" id="IPR028098">
    <property type="entry name" value="Glyco_trans_4-like_N"/>
</dbReference>
<reference evidence="3 4" key="2">
    <citation type="journal article" date="2014" name="FEMS Microbiol. Lett.">
        <title>Draft genomic DNA sequence of the facultatively methylotrophic bacterium Acidomonas methanolica type strain MB58.</title>
        <authorList>
            <person name="Higashiura N."/>
            <person name="Hadano H."/>
            <person name="Hirakawa H."/>
            <person name="Matsutani M."/>
            <person name="Takabe S."/>
            <person name="Matsushita K."/>
            <person name="Azuma Y."/>
        </authorList>
    </citation>
    <scope>NUCLEOTIDE SEQUENCE [LARGE SCALE GENOMIC DNA]</scope>
    <source>
        <strain evidence="3 4">MB58</strain>
    </source>
</reference>
<gene>
    <name evidence="3" type="ORF">Amme_041_038</name>
</gene>
<dbReference type="SUPFAM" id="SSF53756">
    <property type="entry name" value="UDP-Glycosyltransferase/glycogen phosphorylase"/>
    <property type="match status" value="1"/>
</dbReference>
<dbReference type="Proteomes" id="UP000019760">
    <property type="component" value="Unassembled WGS sequence"/>
</dbReference>
<dbReference type="GO" id="GO:0009103">
    <property type="term" value="P:lipopolysaccharide biosynthetic process"/>
    <property type="evidence" value="ECO:0007669"/>
    <property type="project" value="TreeGrafter"/>
</dbReference>
<comment type="caution">
    <text evidence="3">The sequence shown here is derived from an EMBL/GenBank/DDBJ whole genome shotgun (WGS) entry which is preliminary data.</text>
</comment>
<feature type="domain" description="Glycosyltransferase subfamily 4-like N-terminal" evidence="2">
    <location>
        <begin position="22"/>
        <end position="183"/>
    </location>
</feature>
<sequence>MADVSLRIGLDSRNLRLAGGTGVSIYVSAVEAALRARGNRPVPLLSPQSEPGPARWLRRHAYALGMRRRLETTEDDRLSARELNAAAHIRFGLGRTLTRVATPSPLDAMHLTYPLPLHVEGCPNIVTVHDVIPCHRPELTGIDGTRLRRLLKALDRQGAIWVTVSETTRQDMAATLGIPADRIANLSQPMMISATDRLAAEEADPVAPAGSFVVFGTVERRKNIGRIIAAHARSRTVRPLVIIGGNGFGAEGEWRALETHPHPERVIAHPWCERPRLLRSIIEARAVLFPSLAEGFGLPIIEGMALGTPVLTSKGGATEEIAGGAALLVDPLDVPEMAESLARLDTDDALCATLRASGLERATAFSPEGFADRLERFYRHVVGKSRAT</sequence>
<evidence type="ECO:0000259" key="2">
    <source>
        <dbReference type="Pfam" id="PF13439"/>
    </source>
</evidence>
<dbReference type="Gene3D" id="3.40.50.2000">
    <property type="entry name" value="Glycogen Phosphorylase B"/>
    <property type="match status" value="2"/>
</dbReference>
<dbReference type="Pfam" id="PF13692">
    <property type="entry name" value="Glyco_trans_1_4"/>
    <property type="match status" value="1"/>
</dbReference>
<proteinExistence type="predicted"/>
<accession>A0A023D4K0</accession>
<dbReference type="GO" id="GO:0016757">
    <property type="term" value="F:glycosyltransferase activity"/>
    <property type="evidence" value="ECO:0007669"/>
    <property type="project" value="UniProtKB-ARBA"/>
</dbReference>
<reference evidence="4" key="1">
    <citation type="journal article" date="2014" name="FEMS Microbiol. Lett.">
        <title>Draft Genomic DNA Sequence of the Facultatively Methylotrophic Bacterium Acidomonas methanolica type strain MB58.</title>
        <authorList>
            <person name="Higashiura N."/>
            <person name="Hadano H."/>
            <person name="Hirakawa H."/>
            <person name="Matsutani M."/>
            <person name="Takabe S."/>
            <person name="Matsushita K."/>
            <person name="Azuma Y."/>
        </authorList>
    </citation>
    <scope>NUCLEOTIDE SEQUENCE [LARGE SCALE GENOMIC DNA]</scope>
    <source>
        <strain evidence="4">MB58</strain>
    </source>
</reference>
<evidence type="ECO:0000256" key="1">
    <source>
        <dbReference type="ARBA" id="ARBA00022679"/>
    </source>
</evidence>
<evidence type="ECO:0000313" key="4">
    <source>
        <dbReference type="Proteomes" id="UP000019760"/>
    </source>
</evidence>
<dbReference type="PANTHER" id="PTHR46401:SF2">
    <property type="entry name" value="GLYCOSYLTRANSFERASE WBBK-RELATED"/>
    <property type="match status" value="1"/>
</dbReference>
<dbReference type="PANTHER" id="PTHR46401">
    <property type="entry name" value="GLYCOSYLTRANSFERASE WBBK-RELATED"/>
    <property type="match status" value="1"/>
</dbReference>
<keyword evidence="1 3" id="KW-0808">Transferase</keyword>
<dbReference type="CDD" id="cd03809">
    <property type="entry name" value="GT4_MtfB-like"/>
    <property type="match status" value="1"/>
</dbReference>
<organism evidence="3 4">
    <name type="scientific">Acidomonas methanolica NBRC 104435</name>
    <dbReference type="NCBI Taxonomy" id="1231351"/>
    <lineage>
        <taxon>Bacteria</taxon>
        <taxon>Pseudomonadati</taxon>
        <taxon>Pseudomonadota</taxon>
        <taxon>Alphaproteobacteria</taxon>
        <taxon>Acetobacterales</taxon>
        <taxon>Acetobacteraceae</taxon>
        <taxon>Acidomonas</taxon>
    </lineage>
</organism>
<protein>
    <submittedName>
        <fullName evidence="3">Glycosyl transferase</fullName>
    </submittedName>
</protein>
<dbReference type="OrthoDB" id="9801609at2"/>
<name>A0A023D4K0_ACIMT</name>
<dbReference type="AlphaFoldDB" id="A0A023D4K0"/>
<dbReference type="EMBL" id="BAND01000041">
    <property type="protein sequence ID" value="GAJ29004.1"/>
    <property type="molecule type" value="Genomic_DNA"/>
</dbReference>